<dbReference type="AlphaFoldDB" id="A0A0E9SR63"/>
<proteinExistence type="predicted"/>
<reference evidence="1" key="1">
    <citation type="submission" date="2014-11" db="EMBL/GenBank/DDBJ databases">
        <authorList>
            <person name="Amaro Gonzalez C."/>
        </authorList>
    </citation>
    <scope>NUCLEOTIDE SEQUENCE</scope>
</reference>
<evidence type="ECO:0000313" key="1">
    <source>
        <dbReference type="EMBL" id="JAH43018.1"/>
    </source>
</evidence>
<organism evidence="1">
    <name type="scientific">Anguilla anguilla</name>
    <name type="common">European freshwater eel</name>
    <name type="synonym">Muraena anguilla</name>
    <dbReference type="NCBI Taxonomy" id="7936"/>
    <lineage>
        <taxon>Eukaryota</taxon>
        <taxon>Metazoa</taxon>
        <taxon>Chordata</taxon>
        <taxon>Craniata</taxon>
        <taxon>Vertebrata</taxon>
        <taxon>Euteleostomi</taxon>
        <taxon>Actinopterygii</taxon>
        <taxon>Neopterygii</taxon>
        <taxon>Teleostei</taxon>
        <taxon>Anguilliformes</taxon>
        <taxon>Anguillidae</taxon>
        <taxon>Anguilla</taxon>
    </lineage>
</organism>
<name>A0A0E9SR63_ANGAN</name>
<protein>
    <submittedName>
        <fullName evidence="1">Uncharacterized protein</fullName>
    </submittedName>
</protein>
<accession>A0A0E9SR63</accession>
<sequence length="29" mass="3412">MTLNRVRYDVFGRRGGKLQKCTGRLLNKM</sequence>
<dbReference type="EMBL" id="GBXM01065559">
    <property type="protein sequence ID" value="JAH43018.1"/>
    <property type="molecule type" value="Transcribed_RNA"/>
</dbReference>
<reference evidence="1" key="2">
    <citation type="journal article" date="2015" name="Fish Shellfish Immunol.">
        <title>Early steps in the European eel (Anguilla anguilla)-Vibrio vulnificus interaction in the gills: Role of the RtxA13 toxin.</title>
        <authorList>
            <person name="Callol A."/>
            <person name="Pajuelo D."/>
            <person name="Ebbesson L."/>
            <person name="Teles M."/>
            <person name="MacKenzie S."/>
            <person name="Amaro C."/>
        </authorList>
    </citation>
    <scope>NUCLEOTIDE SEQUENCE</scope>
</reference>